<protein>
    <submittedName>
        <fullName evidence="1">Uncharacterized protein</fullName>
    </submittedName>
</protein>
<sequence length="101" mass="11411">MDAGPMLRRVKLMNPFEIVQDRVSQDRIPQDRPPPIERKVTNRAARSTPVCAACGSDDIICHATAQWSNEAQEWQLANTFNQPAHCNTCQHDGNLVWLTLN</sequence>
<proteinExistence type="predicted"/>
<accession>A0A0R3LUV7</accession>
<dbReference type="AlphaFoldDB" id="A0A0R3LUV7"/>
<dbReference type="Proteomes" id="UP000051913">
    <property type="component" value="Unassembled WGS sequence"/>
</dbReference>
<reference evidence="1 2" key="1">
    <citation type="submission" date="2014-03" db="EMBL/GenBank/DDBJ databases">
        <title>Bradyrhizobium valentinum sp. nov., isolated from effective nodules of Lupinus mariae-josephae, a lupine endemic of basic-lime soils in Eastern Spain.</title>
        <authorList>
            <person name="Duran D."/>
            <person name="Rey L."/>
            <person name="Navarro A."/>
            <person name="Busquets A."/>
            <person name="Imperial J."/>
            <person name="Ruiz-Argueso T."/>
        </authorList>
    </citation>
    <scope>NUCLEOTIDE SEQUENCE [LARGE SCALE GENOMIC DNA]</scope>
    <source>
        <strain evidence="1 2">LmjM3</strain>
    </source>
</reference>
<gene>
    <name evidence="1" type="ORF">CP49_24925</name>
</gene>
<evidence type="ECO:0000313" key="2">
    <source>
        <dbReference type="Proteomes" id="UP000051913"/>
    </source>
</evidence>
<dbReference type="EMBL" id="LLXX01000077">
    <property type="protein sequence ID" value="KRR08529.1"/>
    <property type="molecule type" value="Genomic_DNA"/>
</dbReference>
<name>A0A0R3LUV7_9BRAD</name>
<comment type="caution">
    <text evidence="1">The sequence shown here is derived from an EMBL/GenBank/DDBJ whole genome shotgun (WGS) entry which is preliminary data.</text>
</comment>
<evidence type="ECO:0000313" key="1">
    <source>
        <dbReference type="EMBL" id="KRR08529.1"/>
    </source>
</evidence>
<organism evidence="1 2">
    <name type="scientific">Bradyrhizobium valentinum</name>
    <dbReference type="NCBI Taxonomy" id="1518501"/>
    <lineage>
        <taxon>Bacteria</taxon>
        <taxon>Pseudomonadati</taxon>
        <taxon>Pseudomonadota</taxon>
        <taxon>Alphaproteobacteria</taxon>
        <taxon>Hyphomicrobiales</taxon>
        <taxon>Nitrobacteraceae</taxon>
        <taxon>Bradyrhizobium</taxon>
    </lineage>
</organism>
<keyword evidence="2" id="KW-1185">Reference proteome</keyword>